<dbReference type="CDD" id="cd00926">
    <property type="entry name" value="Cyt_c_Oxidase_VIb"/>
    <property type="match status" value="1"/>
</dbReference>
<evidence type="ECO:0000256" key="1">
    <source>
        <dbReference type="ARBA" id="ARBA00004173"/>
    </source>
</evidence>
<dbReference type="GO" id="GO:0005739">
    <property type="term" value="C:mitochondrion"/>
    <property type="evidence" value="ECO:0007669"/>
    <property type="project" value="UniProtKB-SubCell"/>
</dbReference>
<organism evidence="5 6">
    <name type="scientific">Phyllotreta striolata</name>
    <name type="common">Striped flea beetle</name>
    <name type="synonym">Crioceris striolata</name>
    <dbReference type="NCBI Taxonomy" id="444603"/>
    <lineage>
        <taxon>Eukaryota</taxon>
        <taxon>Metazoa</taxon>
        <taxon>Ecdysozoa</taxon>
        <taxon>Arthropoda</taxon>
        <taxon>Hexapoda</taxon>
        <taxon>Insecta</taxon>
        <taxon>Pterygota</taxon>
        <taxon>Neoptera</taxon>
        <taxon>Endopterygota</taxon>
        <taxon>Coleoptera</taxon>
        <taxon>Polyphaga</taxon>
        <taxon>Cucujiformia</taxon>
        <taxon>Chrysomeloidea</taxon>
        <taxon>Chrysomelidae</taxon>
        <taxon>Galerucinae</taxon>
        <taxon>Alticini</taxon>
        <taxon>Phyllotreta</taxon>
    </lineage>
</organism>
<dbReference type="Gene3D" id="1.10.10.140">
    <property type="entry name" value="Cytochrome c oxidase, subunit VIb"/>
    <property type="match status" value="1"/>
</dbReference>
<keyword evidence="3" id="KW-1015">Disulfide bond</keyword>
<dbReference type="Pfam" id="PF02297">
    <property type="entry name" value="COX6B"/>
    <property type="match status" value="1"/>
</dbReference>
<feature type="region of interest" description="Disordered" evidence="4">
    <location>
        <begin position="1"/>
        <end position="20"/>
    </location>
</feature>
<dbReference type="Proteomes" id="UP001153712">
    <property type="component" value="Chromosome 3"/>
</dbReference>
<gene>
    <name evidence="5" type="ORF">PHYEVI_LOCUS6830</name>
</gene>
<name>A0A9N9TRM5_PHYSR</name>
<dbReference type="InterPro" id="IPR048280">
    <property type="entry name" value="COX6B-like"/>
</dbReference>
<dbReference type="EMBL" id="OU900096">
    <property type="protein sequence ID" value="CAG9860477.1"/>
    <property type="molecule type" value="Genomic_DNA"/>
</dbReference>
<dbReference type="GO" id="GO:0045277">
    <property type="term" value="C:respiratory chain complex IV"/>
    <property type="evidence" value="ECO:0007669"/>
    <property type="project" value="InterPro"/>
</dbReference>
<dbReference type="PANTHER" id="PTHR11387">
    <property type="entry name" value="CYTOCHROME C OXIDASE SUBUNIT 6B"/>
    <property type="match status" value="1"/>
</dbReference>
<proteinExistence type="predicted"/>
<dbReference type="OrthoDB" id="1107506at2759"/>
<dbReference type="AlphaFoldDB" id="A0A9N9TRM5"/>
<comment type="subcellular location">
    <subcellularLocation>
        <location evidence="1">Mitochondrion</location>
    </subcellularLocation>
</comment>
<keyword evidence="6" id="KW-1185">Reference proteome</keyword>
<sequence length="89" mass="10329">MSEGEKELTLQTVPPDPRYPNQNSTAWCFDAYVDFQKCSRLLGDENKLCDEFKKLFQTICPNAWIKRWDQQIKDGTFPLELPCKPDCGP</sequence>
<dbReference type="InterPro" id="IPR003213">
    <property type="entry name" value="Cyt_c_oxidase_su6B"/>
</dbReference>
<keyword evidence="2" id="KW-0496">Mitochondrion</keyword>
<evidence type="ECO:0000256" key="4">
    <source>
        <dbReference type="SAM" id="MobiDB-lite"/>
    </source>
</evidence>
<evidence type="ECO:0000313" key="6">
    <source>
        <dbReference type="Proteomes" id="UP001153712"/>
    </source>
</evidence>
<evidence type="ECO:0000256" key="3">
    <source>
        <dbReference type="ARBA" id="ARBA00023157"/>
    </source>
</evidence>
<dbReference type="InterPro" id="IPR036549">
    <property type="entry name" value="CX6/COA6-like_sf"/>
</dbReference>
<reference evidence="5" key="1">
    <citation type="submission" date="2022-01" db="EMBL/GenBank/DDBJ databases">
        <authorList>
            <person name="King R."/>
        </authorList>
    </citation>
    <scope>NUCLEOTIDE SEQUENCE</scope>
</reference>
<evidence type="ECO:0008006" key="7">
    <source>
        <dbReference type="Google" id="ProtNLM"/>
    </source>
</evidence>
<accession>A0A9N9TRM5</accession>
<protein>
    <recommendedName>
        <fullName evidence="7">Cytochrome c oxidase subunit</fullName>
    </recommendedName>
</protein>
<dbReference type="SUPFAM" id="SSF47694">
    <property type="entry name" value="Cytochrome c oxidase subunit h"/>
    <property type="match status" value="1"/>
</dbReference>
<evidence type="ECO:0000256" key="2">
    <source>
        <dbReference type="ARBA" id="ARBA00023128"/>
    </source>
</evidence>
<evidence type="ECO:0000313" key="5">
    <source>
        <dbReference type="EMBL" id="CAG9860477.1"/>
    </source>
</evidence>